<evidence type="ECO:0000256" key="1">
    <source>
        <dbReference type="ARBA" id="ARBA00022516"/>
    </source>
</evidence>
<reference evidence="5 6" key="1">
    <citation type="submission" date="2021-04" db="EMBL/GenBank/DDBJ databases">
        <authorList>
            <person name="Pira H."/>
            <person name="Risdian C."/>
            <person name="Wink J."/>
        </authorList>
    </citation>
    <scope>NUCLEOTIDE SEQUENCE [LARGE SCALE GENOMIC DNA]</scope>
    <source>
        <strain evidence="5 6">WH53</strain>
    </source>
</reference>
<keyword evidence="3" id="KW-0443">Lipid metabolism</keyword>
<accession>A0ABS5ZHU2</accession>
<keyword evidence="2" id="KW-0378">Hydrolase</keyword>
<evidence type="ECO:0000313" key="5">
    <source>
        <dbReference type="EMBL" id="MBU2713428.1"/>
    </source>
</evidence>
<dbReference type="Pfam" id="PF04336">
    <property type="entry name" value="ACP_PD"/>
    <property type="match status" value="1"/>
</dbReference>
<keyword evidence="4" id="KW-0276">Fatty acid metabolism</keyword>
<keyword evidence="4" id="KW-0275">Fatty acid biosynthesis</keyword>
<dbReference type="InterPro" id="IPR007431">
    <property type="entry name" value="ACP_PD"/>
</dbReference>
<keyword evidence="1" id="KW-0444">Lipid biosynthesis</keyword>
<evidence type="ECO:0000313" key="6">
    <source>
        <dbReference type="Proteomes" id="UP000690515"/>
    </source>
</evidence>
<gene>
    <name evidence="5" type="ORF">KCG35_20425</name>
</gene>
<organism evidence="5 6">
    <name type="scientific">Zooshikella harenae</name>
    <dbReference type="NCBI Taxonomy" id="2827238"/>
    <lineage>
        <taxon>Bacteria</taxon>
        <taxon>Pseudomonadati</taxon>
        <taxon>Pseudomonadota</taxon>
        <taxon>Gammaproteobacteria</taxon>
        <taxon>Oceanospirillales</taxon>
        <taxon>Zooshikellaceae</taxon>
        <taxon>Zooshikella</taxon>
    </lineage>
</organism>
<dbReference type="EMBL" id="JAGSOY010000079">
    <property type="protein sequence ID" value="MBU2713428.1"/>
    <property type="molecule type" value="Genomic_DNA"/>
</dbReference>
<sequence>MNYLAHIVLSKKDIDYQLGNLLADPLKGKPWAGCSPSHLDGIQMHGWIDSFTDANQHVRRAKTRLGTKGYLKGVVIDITFDHLLIKHWEQFINTDINKFINTFNLNSLNNLNNLPKQASDFIKRIIAHNVLSSYENFSGLESALKRIDLRLSPRILAKETASSYLPLIASNLESIEEDFLLFFPELAHYFIDKSGSSAQERWLK</sequence>
<dbReference type="PANTHER" id="PTHR38764:SF1">
    <property type="entry name" value="ACYL CARRIER PROTEIN PHOSPHODIESTERASE"/>
    <property type="match status" value="1"/>
</dbReference>
<name>A0ABS5ZHU2_9GAMM</name>
<evidence type="ECO:0000256" key="3">
    <source>
        <dbReference type="ARBA" id="ARBA00023098"/>
    </source>
</evidence>
<dbReference type="PANTHER" id="PTHR38764">
    <property type="entry name" value="ACYL CARRIER PROTEIN PHOSPHODIESTERASE"/>
    <property type="match status" value="1"/>
</dbReference>
<keyword evidence="6" id="KW-1185">Reference proteome</keyword>
<evidence type="ECO:0000256" key="4">
    <source>
        <dbReference type="ARBA" id="ARBA00023160"/>
    </source>
</evidence>
<comment type="caution">
    <text evidence="5">The sequence shown here is derived from an EMBL/GenBank/DDBJ whole genome shotgun (WGS) entry which is preliminary data.</text>
</comment>
<dbReference type="Proteomes" id="UP000690515">
    <property type="component" value="Unassembled WGS sequence"/>
</dbReference>
<protein>
    <submittedName>
        <fullName evidence="5">DUF479 domain-containing protein</fullName>
    </submittedName>
</protein>
<evidence type="ECO:0000256" key="2">
    <source>
        <dbReference type="ARBA" id="ARBA00022801"/>
    </source>
</evidence>
<dbReference type="RefSeq" id="WP_215821714.1">
    <property type="nucleotide sequence ID" value="NZ_JAGSOY010000079.1"/>
</dbReference>
<proteinExistence type="predicted"/>